<reference evidence="7 8" key="1">
    <citation type="journal article" date="2019" name="PLoS Biol.">
        <title>Sex chromosomes control vertical transmission of feminizing Wolbachia symbionts in an isopod.</title>
        <authorList>
            <person name="Becking T."/>
            <person name="Chebbi M.A."/>
            <person name="Giraud I."/>
            <person name="Moumen B."/>
            <person name="Laverre T."/>
            <person name="Caubet Y."/>
            <person name="Peccoud J."/>
            <person name="Gilbert C."/>
            <person name="Cordaux R."/>
        </authorList>
    </citation>
    <scope>NUCLEOTIDE SEQUENCE [LARGE SCALE GENOMIC DNA]</scope>
    <source>
        <strain evidence="7">ANa2</strain>
        <tissue evidence="7">Whole body excluding digestive tract and cuticle</tissue>
    </source>
</reference>
<sequence>MEFSGLNKSSNENFGNEKSLQSASSSSKPQCHSNNGFRSSENLLNTEGHKIKTEGGESGDGESSKTCQRLQSSVSASHLVGSPVFLCSNLSPGMSTPNENNVAVPVCCLNHDGTPDQNSEIKSCSCDLMSNSPLHKNSGIPEDNDDKLSSNFTPSPNFRSNSKIHLASGESSDERGDRKEKNIAVPSREGSFERSVSFQENNFLDAEKSNDHLQVSDSNRSLDLSRSVDASSPHSVSSSTKDKDRDRKESKESKIGDKDKDKKSKKASWYNVLNPTYKSRSEELKKLFKDLPSDERLIVDYSCALQKDILVHGRLYVTSNYFSFYSKIFGWETFLSIRCKDIVALTKEKTALVIPNALQINTDTDKHFFTSFAARDKTYLMLFRIWQNALMDQVSAK</sequence>
<dbReference type="GO" id="GO:0032934">
    <property type="term" value="F:sterol binding"/>
    <property type="evidence" value="ECO:0007669"/>
    <property type="project" value="TreeGrafter"/>
</dbReference>
<keyword evidence="8" id="KW-1185">Reference proteome</keyword>
<feature type="compositionally biased region" description="Basic and acidic residues" evidence="5">
    <location>
        <begin position="240"/>
        <end position="262"/>
    </location>
</feature>
<evidence type="ECO:0000313" key="7">
    <source>
        <dbReference type="EMBL" id="KAB7506066.1"/>
    </source>
</evidence>
<evidence type="ECO:0000313" key="8">
    <source>
        <dbReference type="Proteomes" id="UP000326759"/>
    </source>
</evidence>
<comment type="subcellular location">
    <subcellularLocation>
        <location evidence="1">Membrane</location>
        <topology evidence="1">Single-pass membrane protein</topology>
    </subcellularLocation>
</comment>
<dbReference type="GO" id="GO:0120015">
    <property type="term" value="F:sterol transfer activity"/>
    <property type="evidence" value="ECO:0007669"/>
    <property type="project" value="TreeGrafter"/>
</dbReference>
<keyword evidence="4" id="KW-0472">Membrane</keyword>
<dbReference type="PANTHER" id="PTHR23319">
    <property type="entry name" value="GRAM DOMAIN CONTAINING 1B, ISOFORM E"/>
    <property type="match status" value="1"/>
</dbReference>
<evidence type="ECO:0000256" key="1">
    <source>
        <dbReference type="ARBA" id="ARBA00004167"/>
    </source>
</evidence>
<name>A0A5N5THE0_9CRUS</name>
<keyword evidence="2" id="KW-0812">Transmembrane</keyword>
<dbReference type="GO" id="GO:0032366">
    <property type="term" value="P:intracellular sterol transport"/>
    <property type="evidence" value="ECO:0007669"/>
    <property type="project" value="TreeGrafter"/>
</dbReference>
<dbReference type="OrthoDB" id="2162691at2759"/>
<evidence type="ECO:0000256" key="5">
    <source>
        <dbReference type="SAM" id="MobiDB-lite"/>
    </source>
</evidence>
<gene>
    <name evidence="7" type="primary">GRAMD1B</name>
    <name evidence="7" type="ORF">Anas_08085</name>
</gene>
<comment type="caution">
    <text evidence="7">The sequence shown here is derived from an EMBL/GenBank/DDBJ whole genome shotgun (WGS) entry which is preliminary data.</text>
</comment>
<feature type="region of interest" description="Disordered" evidence="5">
    <location>
        <begin position="137"/>
        <end position="262"/>
    </location>
</feature>
<dbReference type="InterPro" id="IPR004182">
    <property type="entry name" value="GRAM"/>
</dbReference>
<accession>A0A5N5THE0</accession>
<feature type="domain" description="GRAM" evidence="6">
    <location>
        <begin position="282"/>
        <end position="349"/>
    </location>
</feature>
<dbReference type="GO" id="GO:0140268">
    <property type="term" value="C:endoplasmic reticulum-plasma membrane contact site"/>
    <property type="evidence" value="ECO:0007669"/>
    <property type="project" value="TreeGrafter"/>
</dbReference>
<keyword evidence="3" id="KW-1133">Transmembrane helix</keyword>
<dbReference type="CDD" id="cd13220">
    <property type="entry name" value="PH-GRAM_GRAMDC"/>
    <property type="match status" value="1"/>
</dbReference>
<evidence type="ECO:0000256" key="3">
    <source>
        <dbReference type="ARBA" id="ARBA00022989"/>
    </source>
</evidence>
<dbReference type="GO" id="GO:0005789">
    <property type="term" value="C:endoplasmic reticulum membrane"/>
    <property type="evidence" value="ECO:0007669"/>
    <property type="project" value="UniProtKB-ARBA"/>
</dbReference>
<dbReference type="Pfam" id="PF02893">
    <property type="entry name" value="GRAM"/>
    <property type="match status" value="1"/>
</dbReference>
<proteinExistence type="predicted"/>
<dbReference type="InterPro" id="IPR051482">
    <property type="entry name" value="Cholesterol_transport"/>
</dbReference>
<dbReference type="Gene3D" id="2.30.29.30">
    <property type="entry name" value="Pleckstrin-homology domain (PH domain)/Phosphotyrosine-binding domain (PTB)"/>
    <property type="match status" value="1"/>
</dbReference>
<dbReference type="InterPro" id="IPR011993">
    <property type="entry name" value="PH-like_dom_sf"/>
</dbReference>
<feature type="compositionally biased region" description="Basic and acidic residues" evidence="5">
    <location>
        <begin position="172"/>
        <end position="182"/>
    </location>
</feature>
<dbReference type="PANTHER" id="PTHR23319:SF4">
    <property type="entry name" value="GRAM DOMAIN CONTAINING 1B, ISOFORM E"/>
    <property type="match status" value="1"/>
</dbReference>
<feature type="compositionally biased region" description="Polar residues" evidence="5">
    <location>
        <begin position="149"/>
        <end position="163"/>
    </location>
</feature>
<feature type="region of interest" description="Disordered" evidence="5">
    <location>
        <begin position="1"/>
        <end position="70"/>
    </location>
</feature>
<organism evidence="7 8">
    <name type="scientific">Armadillidium nasatum</name>
    <dbReference type="NCBI Taxonomy" id="96803"/>
    <lineage>
        <taxon>Eukaryota</taxon>
        <taxon>Metazoa</taxon>
        <taxon>Ecdysozoa</taxon>
        <taxon>Arthropoda</taxon>
        <taxon>Crustacea</taxon>
        <taxon>Multicrustacea</taxon>
        <taxon>Malacostraca</taxon>
        <taxon>Eumalacostraca</taxon>
        <taxon>Peracarida</taxon>
        <taxon>Isopoda</taxon>
        <taxon>Oniscidea</taxon>
        <taxon>Crinocheta</taxon>
        <taxon>Armadillidiidae</taxon>
        <taxon>Armadillidium</taxon>
    </lineage>
</organism>
<dbReference type="SMART" id="SM00568">
    <property type="entry name" value="GRAM"/>
    <property type="match status" value="1"/>
</dbReference>
<evidence type="ECO:0000259" key="6">
    <source>
        <dbReference type="SMART" id="SM00568"/>
    </source>
</evidence>
<dbReference type="GO" id="GO:0005886">
    <property type="term" value="C:plasma membrane"/>
    <property type="evidence" value="ECO:0007669"/>
    <property type="project" value="TreeGrafter"/>
</dbReference>
<protein>
    <submittedName>
        <fullName evidence="7">GRAM domain-containing protein 1B</fullName>
    </submittedName>
</protein>
<dbReference type="EMBL" id="SEYY01001012">
    <property type="protein sequence ID" value="KAB7506066.1"/>
    <property type="molecule type" value="Genomic_DNA"/>
</dbReference>
<feature type="compositionally biased region" description="Polar residues" evidence="5">
    <location>
        <begin position="1"/>
        <end position="18"/>
    </location>
</feature>
<feature type="compositionally biased region" description="Low complexity" evidence="5">
    <location>
        <begin position="215"/>
        <end position="239"/>
    </location>
</feature>
<dbReference type="Proteomes" id="UP000326759">
    <property type="component" value="Unassembled WGS sequence"/>
</dbReference>
<evidence type="ECO:0000256" key="2">
    <source>
        <dbReference type="ARBA" id="ARBA00022692"/>
    </source>
</evidence>
<feature type="compositionally biased region" description="Polar residues" evidence="5">
    <location>
        <begin position="28"/>
        <end position="45"/>
    </location>
</feature>
<dbReference type="AlphaFoldDB" id="A0A5N5THE0"/>
<evidence type="ECO:0000256" key="4">
    <source>
        <dbReference type="ARBA" id="ARBA00023136"/>
    </source>
</evidence>
<dbReference type="FunFam" id="2.30.29.30:FF:000008">
    <property type="entry name" value="GRAM domain containing 1B"/>
    <property type="match status" value="1"/>
</dbReference>